<evidence type="ECO:0000313" key="2">
    <source>
        <dbReference type="Proteomes" id="UP000654947"/>
    </source>
</evidence>
<comment type="caution">
    <text evidence="1">The sequence shown here is derived from an EMBL/GenBank/DDBJ whole genome shotgun (WGS) entry which is preliminary data.</text>
</comment>
<proteinExistence type="predicted"/>
<evidence type="ECO:0000313" key="1">
    <source>
        <dbReference type="EMBL" id="GHD20222.1"/>
    </source>
</evidence>
<sequence>MPRTVASFTVGTCRAGSRNIFGSSPKPALAPAGRGSAARVIDAMTLPGIGESEKRRAYRASITLGTNSTARIRTS</sequence>
<dbReference type="Proteomes" id="UP000654947">
    <property type="component" value="Unassembled WGS sequence"/>
</dbReference>
<name>A0A919CGM2_9ACTN</name>
<organism evidence="1 2">
    <name type="scientific">Nocardiopsis kunsanensis</name>
    <dbReference type="NCBI Taxonomy" id="141693"/>
    <lineage>
        <taxon>Bacteria</taxon>
        <taxon>Bacillati</taxon>
        <taxon>Actinomycetota</taxon>
        <taxon>Actinomycetes</taxon>
        <taxon>Streptosporangiales</taxon>
        <taxon>Nocardiopsidaceae</taxon>
        <taxon>Nocardiopsis</taxon>
    </lineage>
</organism>
<keyword evidence="2" id="KW-1185">Reference proteome</keyword>
<gene>
    <name evidence="1" type="ORF">GCM10007147_12050</name>
</gene>
<dbReference type="EMBL" id="BMXL01000004">
    <property type="protein sequence ID" value="GHD20222.1"/>
    <property type="molecule type" value="Genomic_DNA"/>
</dbReference>
<accession>A0A919CGM2</accession>
<reference evidence="1 2" key="1">
    <citation type="journal article" date="2014" name="Int. J. Syst. Evol. Microbiol.">
        <title>Complete genome sequence of Corynebacterium casei LMG S-19264T (=DSM 44701T), isolated from a smear-ripened cheese.</title>
        <authorList>
            <consortium name="US DOE Joint Genome Institute (JGI-PGF)"/>
            <person name="Walter F."/>
            <person name="Albersmeier A."/>
            <person name="Kalinowski J."/>
            <person name="Ruckert C."/>
        </authorList>
    </citation>
    <scope>NUCLEOTIDE SEQUENCE [LARGE SCALE GENOMIC DNA]</scope>
    <source>
        <strain evidence="1 2">KCTC 19473</strain>
    </source>
</reference>
<dbReference type="AlphaFoldDB" id="A0A919CGM2"/>
<protein>
    <submittedName>
        <fullName evidence="1">Uncharacterized protein</fullName>
    </submittedName>
</protein>